<dbReference type="PANTHER" id="PTHR31109:SF2">
    <property type="entry name" value="RIBOSOME BIOGENESIS PROTEIN SLX9 HOMOLOG"/>
    <property type="match status" value="1"/>
</dbReference>
<keyword evidence="3" id="KW-0539">Nucleus</keyword>
<comment type="similarity">
    <text evidence="2">Belongs to the SLX9 family.</text>
</comment>
<dbReference type="Pfam" id="PF15341">
    <property type="entry name" value="SLX9"/>
    <property type="match status" value="1"/>
</dbReference>
<dbReference type="Proteomes" id="UP000693970">
    <property type="component" value="Unassembled WGS sequence"/>
</dbReference>
<feature type="compositionally biased region" description="Basic residues" evidence="4">
    <location>
        <begin position="208"/>
        <end position="222"/>
    </location>
</feature>
<organism evidence="5 6">
    <name type="scientific">Nitzschia inconspicua</name>
    <dbReference type="NCBI Taxonomy" id="303405"/>
    <lineage>
        <taxon>Eukaryota</taxon>
        <taxon>Sar</taxon>
        <taxon>Stramenopiles</taxon>
        <taxon>Ochrophyta</taxon>
        <taxon>Bacillariophyta</taxon>
        <taxon>Bacillariophyceae</taxon>
        <taxon>Bacillariophycidae</taxon>
        <taxon>Bacillariales</taxon>
        <taxon>Bacillariaceae</taxon>
        <taxon>Nitzschia</taxon>
    </lineage>
</organism>
<keyword evidence="6" id="KW-1185">Reference proteome</keyword>
<dbReference type="PANTHER" id="PTHR31109">
    <property type="entry name" value="PROTEIN FAM207A"/>
    <property type="match status" value="1"/>
</dbReference>
<sequence>MPKVSRNAKLIRKARRVAASDPLAGGPKEEDVPGISNETRAADDATKDNDDIGVTPSQQLSRGQRKRMAKRENFFRKEQLILSSLKLKRDEEQKRRIDGLDAIKDALLSTTSDNIQGDNSEGTKVQAPPPVTTNKAKRRLVATELEHLSLVLQHPAYKQDPFATMQEHLRNTLAKERQQLEAASKHRIQQEKSGREEKLRLKKEAGLKRRKSKKKYKPRRTK</sequence>
<evidence type="ECO:0000313" key="6">
    <source>
        <dbReference type="Proteomes" id="UP000693970"/>
    </source>
</evidence>
<proteinExistence type="inferred from homology"/>
<feature type="region of interest" description="Disordered" evidence="4">
    <location>
        <begin position="110"/>
        <end position="134"/>
    </location>
</feature>
<evidence type="ECO:0000256" key="3">
    <source>
        <dbReference type="ARBA" id="ARBA00023242"/>
    </source>
</evidence>
<feature type="compositionally biased region" description="Basic and acidic residues" evidence="4">
    <location>
        <begin position="188"/>
        <end position="207"/>
    </location>
</feature>
<reference evidence="5" key="1">
    <citation type="journal article" date="2021" name="Sci. Rep.">
        <title>Diploid genomic architecture of Nitzschia inconspicua, an elite biomass production diatom.</title>
        <authorList>
            <person name="Oliver A."/>
            <person name="Podell S."/>
            <person name="Pinowska A."/>
            <person name="Traller J.C."/>
            <person name="Smith S.R."/>
            <person name="McClure R."/>
            <person name="Beliaev A."/>
            <person name="Bohutskyi P."/>
            <person name="Hill E.A."/>
            <person name="Rabines A."/>
            <person name="Zheng H."/>
            <person name="Allen L.Z."/>
            <person name="Kuo A."/>
            <person name="Grigoriev I.V."/>
            <person name="Allen A.E."/>
            <person name="Hazlebeck D."/>
            <person name="Allen E.E."/>
        </authorList>
    </citation>
    <scope>NUCLEOTIDE SEQUENCE</scope>
    <source>
        <strain evidence="5">Hildebrandi</strain>
    </source>
</reference>
<dbReference type="AlphaFoldDB" id="A0A9K3Q7I6"/>
<feature type="compositionally biased region" description="Basic and acidic residues" evidence="4">
    <location>
        <begin position="40"/>
        <end position="50"/>
    </location>
</feature>
<evidence type="ECO:0000313" key="5">
    <source>
        <dbReference type="EMBL" id="KAG7374412.1"/>
    </source>
</evidence>
<gene>
    <name evidence="5" type="ORF">IV203_013507</name>
</gene>
<evidence type="ECO:0000256" key="4">
    <source>
        <dbReference type="SAM" id="MobiDB-lite"/>
    </source>
</evidence>
<feature type="region of interest" description="Disordered" evidence="4">
    <location>
        <begin position="178"/>
        <end position="222"/>
    </location>
</feature>
<dbReference type="InterPro" id="IPR028160">
    <property type="entry name" value="Slx9-like"/>
</dbReference>
<accession>A0A9K3Q7I6</accession>
<dbReference type="GO" id="GO:0005730">
    <property type="term" value="C:nucleolus"/>
    <property type="evidence" value="ECO:0007669"/>
    <property type="project" value="UniProtKB-SubCell"/>
</dbReference>
<protein>
    <submittedName>
        <fullName evidence="5">Ribosome biogenesis protein SLX9</fullName>
    </submittedName>
</protein>
<feature type="compositionally biased region" description="Polar residues" evidence="4">
    <location>
        <begin position="110"/>
        <end position="123"/>
    </location>
</feature>
<name>A0A9K3Q7I6_9STRA</name>
<evidence type="ECO:0000256" key="2">
    <source>
        <dbReference type="ARBA" id="ARBA00011022"/>
    </source>
</evidence>
<dbReference type="GO" id="GO:0000462">
    <property type="term" value="P:maturation of SSU-rRNA from tricistronic rRNA transcript (SSU-rRNA, 5.8S rRNA, LSU-rRNA)"/>
    <property type="evidence" value="ECO:0007669"/>
    <property type="project" value="InterPro"/>
</dbReference>
<comment type="subcellular location">
    <subcellularLocation>
        <location evidence="1">Nucleus</location>
        <location evidence="1">Nucleolus</location>
    </subcellularLocation>
</comment>
<evidence type="ECO:0000256" key="1">
    <source>
        <dbReference type="ARBA" id="ARBA00004604"/>
    </source>
</evidence>
<reference evidence="5" key="2">
    <citation type="submission" date="2021-04" db="EMBL/GenBank/DDBJ databases">
        <authorList>
            <person name="Podell S."/>
        </authorList>
    </citation>
    <scope>NUCLEOTIDE SEQUENCE</scope>
    <source>
        <strain evidence="5">Hildebrandi</strain>
    </source>
</reference>
<dbReference type="GO" id="GO:0030686">
    <property type="term" value="C:90S preribosome"/>
    <property type="evidence" value="ECO:0007669"/>
    <property type="project" value="InterPro"/>
</dbReference>
<dbReference type="OrthoDB" id="18703at2759"/>
<feature type="region of interest" description="Disordered" evidence="4">
    <location>
        <begin position="1"/>
        <end position="73"/>
    </location>
</feature>
<comment type="caution">
    <text evidence="5">The sequence shown here is derived from an EMBL/GenBank/DDBJ whole genome shotgun (WGS) entry which is preliminary data.</text>
</comment>
<dbReference type="EMBL" id="JAGRRH010000001">
    <property type="protein sequence ID" value="KAG7374412.1"/>
    <property type="molecule type" value="Genomic_DNA"/>
</dbReference>
<dbReference type="GO" id="GO:0030688">
    <property type="term" value="C:preribosome, small subunit precursor"/>
    <property type="evidence" value="ECO:0007669"/>
    <property type="project" value="InterPro"/>
</dbReference>